<name>A0ABY9YA71_9GAMM</name>
<accession>A0ABY9YA71</accession>
<organism evidence="1 2">
    <name type="scientific">Stenotrophomonas aracearum</name>
    <dbReference type="NCBI Taxonomy" id="3003272"/>
    <lineage>
        <taxon>Bacteria</taxon>
        <taxon>Pseudomonadati</taxon>
        <taxon>Pseudomonadota</taxon>
        <taxon>Gammaproteobacteria</taxon>
        <taxon>Lysobacterales</taxon>
        <taxon>Lysobacteraceae</taxon>
        <taxon>Stenotrophomonas</taxon>
    </lineage>
</organism>
<evidence type="ECO:0000313" key="1">
    <source>
        <dbReference type="EMBL" id="WNH47300.1"/>
    </source>
</evidence>
<proteinExistence type="predicted"/>
<evidence type="ECO:0008006" key="3">
    <source>
        <dbReference type="Google" id="ProtNLM"/>
    </source>
</evidence>
<keyword evidence="2" id="KW-1185">Reference proteome</keyword>
<reference evidence="1 2" key="1">
    <citation type="submission" date="2022-12" db="EMBL/GenBank/DDBJ databases">
        <title>Two new species, Stenotrophomonas aracearum and Stenotrophomonas oahuensis, isolated from Anthurium (Araceae family) in Hawaii.</title>
        <authorList>
            <person name="Chunag S.C."/>
            <person name="Dobhal S."/>
            <person name="Alvarez A."/>
            <person name="Arif M."/>
        </authorList>
    </citation>
    <scope>NUCLEOTIDE SEQUENCE [LARGE SCALE GENOMIC DNA]</scope>
    <source>
        <strain evidence="1 2">A5588</strain>
    </source>
</reference>
<dbReference type="Proteomes" id="UP001305421">
    <property type="component" value="Chromosome"/>
</dbReference>
<evidence type="ECO:0000313" key="2">
    <source>
        <dbReference type="Proteomes" id="UP001305421"/>
    </source>
</evidence>
<gene>
    <name evidence="1" type="ORF">PDM28_11370</name>
</gene>
<sequence>MDDQSEQTLPPPTLPKDLRISLMGFQDQKFAQTFGEHLCSTLAACSRVLDLERLAGVTVGYDLASAIASVDMGEPDVSPPSFTSTAEVRCIAKAVTVKRDGIEKTHVVYSAAFIEDIVDDELPGFQQALHLIAHELGHVAELKWRDESAPGFDEKLKDGMFADNLFLHTATAVWEEYAACRLTGFIGDVEALKQEYAKNFDESAGLYLGRAREKIKDYRAHQSVRTLLLEAGQHTAMPLKLASYLLGHLDANQDETDLKVLCPTYDDSGLTELIPRFWTALRSTWNRMDDKAGLAVFDELKQVVIESYVNAGVNITPQGEDFFVNAPFTAETMPNGEADMVEVRALQALGLL</sequence>
<protein>
    <recommendedName>
        <fullName evidence="3">Zinc-dependent peptidase</fullName>
    </recommendedName>
</protein>
<dbReference type="RefSeq" id="WP_311182079.1">
    <property type="nucleotide sequence ID" value="NZ_CP115543.1"/>
</dbReference>
<dbReference type="EMBL" id="CP115543">
    <property type="protein sequence ID" value="WNH47300.1"/>
    <property type="molecule type" value="Genomic_DNA"/>
</dbReference>